<keyword evidence="5" id="KW-0190">Covalent protein-DNA linkage</keyword>
<dbReference type="Proteomes" id="UP000298781">
    <property type="component" value="Chromosome"/>
</dbReference>
<keyword evidence="2 8" id="KW-0645">Protease</keyword>
<dbReference type="InterPro" id="IPR036590">
    <property type="entry name" value="SRAP-like"/>
</dbReference>
<dbReference type="InterPro" id="IPR003738">
    <property type="entry name" value="SRAP"/>
</dbReference>
<protein>
    <recommendedName>
        <fullName evidence="8">Abasic site processing protein</fullName>
        <ecNumber evidence="8">3.4.-.-</ecNumber>
    </recommendedName>
</protein>
<evidence type="ECO:0000256" key="9">
    <source>
        <dbReference type="SAM" id="MobiDB-lite"/>
    </source>
</evidence>
<accession>A0A4D7BDT8</accession>
<name>A0A4D7BDT8_9HYPH</name>
<evidence type="ECO:0000256" key="1">
    <source>
        <dbReference type="ARBA" id="ARBA00008136"/>
    </source>
</evidence>
<dbReference type="GO" id="GO:0008233">
    <property type="term" value="F:peptidase activity"/>
    <property type="evidence" value="ECO:0007669"/>
    <property type="project" value="UniProtKB-KW"/>
</dbReference>
<evidence type="ECO:0000256" key="5">
    <source>
        <dbReference type="ARBA" id="ARBA00023124"/>
    </source>
</evidence>
<evidence type="ECO:0000313" key="10">
    <source>
        <dbReference type="EMBL" id="QCI66152.1"/>
    </source>
</evidence>
<evidence type="ECO:0000256" key="2">
    <source>
        <dbReference type="ARBA" id="ARBA00022670"/>
    </source>
</evidence>
<dbReference type="KEGG" id="pstg:E8M01_19220"/>
<dbReference type="GO" id="GO:0006508">
    <property type="term" value="P:proteolysis"/>
    <property type="evidence" value="ECO:0007669"/>
    <property type="project" value="UniProtKB-KW"/>
</dbReference>
<feature type="region of interest" description="Disordered" evidence="9">
    <location>
        <begin position="204"/>
        <end position="251"/>
    </location>
</feature>
<feature type="compositionally biased region" description="Acidic residues" evidence="9">
    <location>
        <begin position="214"/>
        <end position="223"/>
    </location>
</feature>
<keyword evidence="11" id="KW-1185">Reference proteome</keyword>
<evidence type="ECO:0000313" key="11">
    <source>
        <dbReference type="Proteomes" id="UP000298781"/>
    </source>
</evidence>
<comment type="similarity">
    <text evidence="1 8">Belongs to the SOS response-associated peptidase family.</text>
</comment>
<dbReference type="RefSeq" id="WP_136961597.1">
    <property type="nucleotide sequence ID" value="NZ_CP039690.1"/>
</dbReference>
<evidence type="ECO:0000256" key="3">
    <source>
        <dbReference type="ARBA" id="ARBA00022763"/>
    </source>
</evidence>
<dbReference type="EC" id="3.4.-.-" evidence="8"/>
<evidence type="ECO:0000256" key="7">
    <source>
        <dbReference type="ARBA" id="ARBA00023239"/>
    </source>
</evidence>
<keyword evidence="7" id="KW-0456">Lyase</keyword>
<organism evidence="10 11">
    <name type="scientific">Phreatobacter stygius</name>
    <dbReference type="NCBI Taxonomy" id="1940610"/>
    <lineage>
        <taxon>Bacteria</taxon>
        <taxon>Pseudomonadati</taxon>
        <taxon>Pseudomonadota</taxon>
        <taxon>Alphaproteobacteria</taxon>
        <taxon>Hyphomicrobiales</taxon>
        <taxon>Phreatobacteraceae</taxon>
        <taxon>Phreatobacter</taxon>
    </lineage>
</organism>
<evidence type="ECO:0000256" key="6">
    <source>
        <dbReference type="ARBA" id="ARBA00023125"/>
    </source>
</evidence>
<dbReference type="PANTHER" id="PTHR13604:SF0">
    <property type="entry name" value="ABASIC SITE PROCESSING PROTEIN HMCES"/>
    <property type="match status" value="1"/>
</dbReference>
<dbReference type="GO" id="GO:0016829">
    <property type="term" value="F:lyase activity"/>
    <property type="evidence" value="ECO:0007669"/>
    <property type="project" value="UniProtKB-KW"/>
</dbReference>
<dbReference type="OrthoDB" id="9782620at2"/>
<keyword evidence="4 8" id="KW-0378">Hydrolase</keyword>
<dbReference type="Gene3D" id="3.90.1680.10">
    <property type="entry name" value="SOS response associated peptidase-like"/>
    <property type="match status" value="1"/>
</dbReference>
<sequence>MCGRFAITTMPELLREQFGYVDQPNFPPRFNIAPTQPVPVVTIIEGRRRFVLMRWGFLPGWVKEPNEFPLVINIRAETAREKPSFRAAFQRRRGLMPVDGFYEWRRDGRVSTPYLIRRADGAPFAFPALWETWASPDGSEIDTAALMTTEASGSLQTIHPRQPIILDPTSWDEWLDPATSPDRAEALLKAPLQGELELRRIGTAVNKVTNDGPEVQDEAGDEDAAPRPAKAPKPAAKPKAPPGDEGQGSLF</sequence>
<dbReference type="PANTHER" id="PTHR13604">
    <property type="entry name" value="DC12-RELATED"/>
    <property type="match status" value="1"/>
</dbReference>
<dbReference type="Pfam" id="PF02586">
    <property type="entry name" value="SRAP"/>
    <property type="match status" value="1"/>
</dbReference>
<dbReference type="GO" id="GO:0003697">
    <property type="term" value="F:single-stranded DNA binding"/>
    <property type="evidence" value="ECO:0007669"/>
    <property type="project" value="InterPro"/>
</dbReference>
<feature type="compositionally biased region" description="Low complexity" evidence="9">
    <location>
        <begin position="226"/>
        <end position="238"/>
    </location>
</feature>
<keyword evidence="3" id="KW-0227">DNA damage</keyword>
<evidence type="ECO:0000256" key="8">
    <source>
        <dbReference type="RuleBase" id="RU364100"/>
    </source>
</evidence>
<dbReference type="EMBL" id="CP039690">
    <property type="protein sequence ID" value="QCI66152.1"/>
    <property type="molecule type" value="Genomic_DNA"/>
</dbReference>
<dbReference type="AlphaFoldDB" id="A0A4D7BDT8"/>
<dbReference type="SUPFAM" id="SSF143081">
    <property type="entry name" value="BB1717-like"/>
    <property type="match status" value="1"/>
</dbReference>
<evidence type="ECO:0000256" key="4">
    <source>
        <dbReference type="ARBA" id="ARBA00022801"/>
    </source>
</evidence>
<keyword evidence="6" id="KW-0238">DNA-binding</keyword>
<reference evidence="10 11" key="1">
    <citation type="submission" date="2019-04" db="EMBL/GenBank/DDBJ databases">
        <title>Phreatobacter aquaticus sp. nov.</title>
        <authorList>
            <person name="Choi A."/>
        </authorList>
    </citation>
    <scope>NUCLEOTIDE SEQUENCE [LARGE SCALE GENOMIC DNA]</scope>
    <source>
        <strain evidence="10 11">KCTC 52518</strain>
    </source>
</reference>
<gene>
    <name evidence="10" type="ORF">E8M01_19220</name>
</gene>
<dbReference type="GO" id="GO:0106300">
    <property type="term" value="P:protein-DNA covalent cross-linking repair"/>
    <property type="evidence" value="ECO:0007669"/>
    <property type="project" value="InterPro"/>
</dbReference>
<proteinExistence type="inferred from homology"/>